<evidence type="ECO:0008006" key="14">
    <source>
        <dbReference type="Google" id="ProtNLM"/>
    </source>
</evidence>
<sequence>MFPAVRLNKVIRQVLMTLTILVACIIGWLYIAPSKPAFLQKKCPPVLGKSFTSRQKYGDIERPVDCSAVFEATPSELEYASTFKWCRRSDAITDKDYLDLTANCDTFLQHGRYNDYEITKEEKDFPLAFSIIMHENVEQMERLLRVIYRPQNVYCVHLDARASLSLHQALHGISGCFSNVIIPKRPIKVEWSEFSVLEAELICMRELWKQKYWKYFINLTGREYPLKTNLELVQILKAYDGANDIDGSPHKRPIIWTKYVWWNENWRTSRLKSPPPDGFVISKGSTHIAATRGFVDYALHDNRSHDLLEWMHDIRVPDEHFFATLNHNPHLDVPGSYKGDPDLKYFYTRLKIWQSKEETCTGRWFRFICQFGVADLWRLPKAKQLFVNKFHQEMDPIAFDCVEQWYRNKTKTRSKLDIDFYRNLDFVKNHLKG</sequence>
<evidence type="ECO:0000256" key="11">
    <source>
        <dbReference type="SAM" id="Phobius"/>
    </source>
</evidence>
<evidence type="ECO:0000256" key="1">
    <source>
        <dbReference type="ARBA" id="ARBA00004606"/>
    </source>
</evidence>
<keyword evidence="6" id="KW-0735">Signal-anchor</keyword>
<protein>
    <recommendedName>
        <fullName evidence="14">Beta-1,3-galactosyl-O-glycosyl-glycoprotein beta-1,6-N-acetylglucosaminyltransferase</fullName>
    </recommendedName>
</protein>
<evidence type="ECO:0000256" key="2">
    <source>
        <dbReference type="ARBA" id="ARBA00004922"/>
    </source>
</evidence>
<evidence type="ECO:0000313" key="12">
    <source>
        <dbReference type="EMBL" id="KAK2175538.1"/>
    </source>
</evidence>
<evidence type="ECO:0000256" key="10">
    <source>
        <dbReference type="ARBA" id="ARBA00038150"/>
    </source>
</evidence>
<evidence type="ECO:0000256" key="5">
    <source>
        <dbReference type="ARBA" id="ARBA00022692"/>
    </source>
</evidence>
<evidence type="ECO:0000256" key="3">
    <source>
        <dbReference type="ARBA" id="ARBA00022676"/>
    </source>
</evidence>
<dbReference type="PANTHER" id="PTHR19297">
    <property type="entry name" value="GLYCOSYLTRANSFERASE 14 FAMILY MEMBER"/>
    <property type="match status" value="1"/>
</dbReference>
<gene>
    <name evidence="12" type="ORF">NP493_723g00019</name>
</gene>
<evidence type="ECO:0000256" key="7">
    <source>
        <dbReference type="ARBA" id="ARBA00022989"/>
    </source>
</evidence>
<evidence type="ECO:0000313" key="13">
    <source>
        <dbReference type="Proteomes" id="UP001209878"/>
    </source>
</evidence>
<keyword evidence="5 11" id="KW-0812">Transmembrane</keyword>
<dbReference type="Proteomes" id="UP001209878">
    <property type="component" value="Unassembled WGS sequence"/>
</dbReference>
<dbReference type="GO" id="GO:0016020">
    <property type="term" value="C:membrane"/>
    <property type="evidence" value="ECO:0007669"/>
    <property type="project" value="UniProtKB-SubCell"/>
</dbReference>
<comment type="pathway">
    <text evidence="2">Protein modification; protein glycosylation.</text>
</comment>
<proteinExistence type="inferred from homology"/>
<dbReference type="EMBL" id="JAODUO010000724">
    <property type="protein sequence ID" value="KAK2175538.1"/>
    <property type="molecule type" value="Genomic_DNA"/>
</dbReference>
<organism evidence="12 13">
    <name type="scientific">Ridgeia piscesae</name>
    <name type="common">Tubeworm</name>
    <dbReference type="NCBI Taxonomy" id="27915"/>
    <lineage>
        <taxon>Eukaryota</taxon>
        <taxon>Metazoa</taxon>
        <taxon>Spiralia</taxon>
        <taxon>Lophotrochozoa</taxon>
        <taxon>Annelida</taxon>
        <taxon>Polychaeta</taxon>
        <taxon>Sedentaria</taxon>
        <taxon>Canalipalpata</taxon>
        <taxon>Sabellida</taxon>
        <taxon>Siboglinidae</taxon>
        <taxon>Ridgeia</taxon>
    </lineage>
</organism>
<comment type="subcellular location">
    <subcellularLocation>
        <location evidence="1">Membrane</location>
        <topology evidence="1">Single-pass type II membrane protein</topology>
    </subcellularLocation>
</comment>
<dbReference type="InterPro" id="IPR003406">
    <property type="entry name" value="Glyco_trans_14"/>
</dbReference>
<reference evidence="12" key="1">
    <citation type="journal article" date="2023" name="Mol. Biol. Evol.">
        <title>Third-Generation Sequencing Reveals the Adaptive Role of the Epigenome in Three Deep-Sea Polychaetes.</title>
        <authorList>
            <person name="Perez M."/>
            <person name="Aroh O."/>
            <person name="Sun Y."/>
            <person name="Lan Y."/>
            <person name="Juniper S.K."/>
            <person name="Young C.R."/>
            <person name="Angers B."/>
            <person name="Qian P.Y."/>
        </authorList>
    </citation>
    <scope>NUCLEOTIDE SEQUENCE</scope>
    <source>
        <strain evidence="12">R07B-5</strain>
    </source>
</reference>
<keyword evidence="4" id="KW-0808">Transferase</keyword>
<dbReference type="PANTHER" id="PTHR19297:SF191">
    <property type="entry name" value="PROTEIN XYLOSYLTRANSFERASE"/>
    <property type="match status" value="1"/>
</dbReference>
<evidence type="ECO:0000256" key="4">
    <source>
        <dbReference type="ARBA" id="ARBA00022679"/>
    </source>
</evidence>
<feature type="transmembrane region" description="Helical" evidence="11">
    <location>
        <begin position="12"/>
        <end position="31"/>
    </location>
</feature>
<dbReference type="Pfam" id="PF02485">
    <property type="entry name" value="Branch"/>
    <property type="match status" value="1"/>
</dbReference>
<comment type="caution">
    <text evidence="12">The sequence shown here is derived from an EMBL/GenBank/DDBJ whole genome shotgun (WGS) entry which is preliminary data.</text>
</comment>
<evidence type="ECO:0000256" key="9">
    <source>
        <dbReference type="ARBA" id="ARBA00023180"/>
    </source>
</evidence>
<keyword evidence="8 11" id="KW-0472">Membrane</keyword>
<dbReference type="PROSITE" id="PS51257">
    <property type="entry name" value="PROKAR_LIPOPROTEIN"/>
    <property type="match status" value="1"/>
</dbReference>
<evidence type="ECO:0000256" key="8">
    <source>
        <dbReference type="ARBA" id="ARBA00023136"/>
    </source>
</evidence>
<dbReference type="GO" id="GO:0008375">
    <property type="term" value="F:acetylglucosaminyltransferase activity"/>
    <property type="evidence" value="ECO:0007669"/>
    <property type="project" value="TreeGrafter"/>
</dbReference>
<name>A0AAD9NP30_RIDPI</name>
<keyword evidence="3" id="KW-0328">Glycosyltransferase</keyword>
<dbReference type="AlphaFoldDB" id="A0AAD9NP30"/>
<keyword evidence="7 11" id="KW-1133">Transmembrane helix</keyword>
<keyword evidence="9" id="KW-0325">Glycoprotein</keyword>
<evidence type="ECO:0000256" key="6">
    <source>
        <dbReference type="ARBA" id="ARBA00022968"/>
    </source>
</evidence>
<accession>A0AAD9NP30</accession>
<comment type="similarity">
    <text evidence="10">Belongs to the glycosyltransferase 14 family.</text>
</comment>
<keyword evidence="13" id="KW-1185">Reference proteome</keyword>